<dbReference type="CDD" id="cd08953">
    <property type="entry name" value="KR_2_SDR_x"/>
    <property type="match status" value="1"/>
</dbReference>
<comment type="caution">
    <text evidence="7">The sequence shown here is derived from an EMBL/GenBank/DDBJ whole genome shotgun (WGS) entry which is preliminary data.</text>
</comment>
<dbReference type="SUPFAM" id="SSF52777">
    <property type="entry name" value="CoA-dependent acyltransferases"/>
    <property type="match status" value="2"/>
</dbReference>
<keyword evidence="3" id="KW-0597">Phosphoprotein</keyword>
<dbReference type="Gene3D" id="3.30.559.30">
    <property type="entry name" value="Nonribosomal peptide synthetase, condensation domain"/>
    <property type="match status" value="1"/>
</dbReference>
<dbReference type="Gene3D" id="3.40.47.10">
    <property type="match status" value="1"/>
</dbReference>
<dbReference type="Pfam" id="PF08659">
    <property type="entry name" value="KR"/>
    <property type="match status" value="1"/>
</dbReference>
<dbReference type="InterPro" id="IPR009081">
    <property type="entry name" value="PP-bd_ACP"/>
</dbReference>
<dbReference type="SUPFAM" id="SSF51735">
    <property type="entry name" value="NAD(P)-binding Rossmann-fold domains"/>
    <property type="match status" value="2"/>
</dbReference>
<evidence type="ECO:0000313" key="8">
    <source>
        <dbReference type="Proteomes" id="UP000190626"/>
    </source>
</evidence>
<dbReference type="Gene3D" id="3.30.559.10">
    <property type="entry name" value="Chloramphenicol acetyltransferase-like domain"/>
    <property type="match status" value="1"/>
</dbReference>
<dbReference type="InterPro" id="IPR014043">
    <property type="entry name" value="Acyl_transferase_dom"/>
</dbReference>
<protein>
    <submittedName>
        <fullName evidence="7">Uncharacterized protein</fullName>
    </submittedName>
</protein>
<dbReference type="InterPro" id="IPR036291">
    <property type="entry name" value="NAD(P)-bd_dom_sf"/>
</dbReference>
<dbReference type="Gene3D" id="1.10.1200.10">
    <property type="entry name" value="ACP-like"/>
    <property type="match status" value="1"/>
</dbReference>
<dbReference type="InterPro" id="IPR016039">
    <property type="entry name" value="Thiolase-like"/>
</dbReference>
<dbReference type="SUPFAM" id="SSF52151">
    <property type="entry name" value="FabD/lysophospholipase-like"/>
    <property type="match status" value="1"/>
</dbReference>
<dbReference type="SUPFAM" id="SSF47336">
    <property type="entry name" value="ACP-like"/>
    <property type="match status" value="1"/>
</dbReference>
<organism evidence="7 8">
    <name type="scientific">Paenibacillus ferrarius</name>
    <dbReference type="NCBI Taxonomy" id="1469647"/>
    <lineage>
        <taxon>Bacteria</taxon>
        <taxon>Bacillati</taxon>
        <taxon>Bacillota</taxon>
        <taxon>Bacilli</taxon>
        <taxon>Bacillales</taxon>
        <taxon>Paenibacillaceae</taxon>
        <taxon>Paenibacillus</taxon>
    </lineage>
</organism>
<name>A0A1V4HHH7_9BACL</name>
<dbReference type="RefSeq" id="WP_158082149.1">
    <property type="nucleotide sequence ID" value="NZ_MBTG01000017.1"/>
</dbReference>
<feature type="domain" description="Carrier" evidence="5">
    <location>
        <begin position="1436"/>
        <end position="1511"/>
    </location>
</feature>
<dbReference type="Gene3D" id="3.40.366.10">
    <property type="entry name" value="Malonyl-Coenzyme A Acyl Carrier Protein, domain 2"/>
    <property type="match status" value="1"/>
</dbReference>
<dbReference type="CDD" id="cd00833">
    <property type="entry name" value="PKS"/>
    <property type="match status" value="1"/>
</dbReference>
<evidence type="ECO:0000256" key="3">
    <source>
        <dbReference type="ARBA" id="ARBA00022553"/>
    </source>
</evidence>
<dbReference type="SUPFAM" id="SSF53901">
    <property type="entry name" value="Thiolase-like"/>
    <property type="match status" value="1"/>
</dbReference>
<evidence type="ECO:0000313" key="7">
    <source>
        <dbReference type="EMBL" id="OPH56174.1"/>
    </source>
</evidence>
<dbReference type="SMART" id="SM00822">
    <property type="entry name" value="PKS_KR"/>
    <property type="match status" value="1"/>
</dbReference>
<dbReference type="Pfam" id="PF00698">
    <property type="entry name" value="Acyl_transf_1"/>
    <property type="match status" value="1"/>
</dbReference>
<comment type="cofactor">
    <cofactor evidence="1">
        <name>pantetheine 4'-phosphate</name>
        <dbReference type="ChEBI" id="CHEBI:47942"/>
    </cofactor>
</comment>
<evidence type="ECO:0000259" key="5">
    <source>
        <dbReference type="PROSITE" id="PS50075"/>
    </source>
</evidence>
<dbReference type="FunFam" id="1.10.1200.10:FF:000005">
    <property type="entry name" value="Nonribosomal peptide synthetase 1"/>
    <property type="match status" value="1"/>
</dbReference>
<dbReference type="PROSITE" id="PS00606">
    <property type="entry name" value="KS3_1"/>
    <property type="match status" value="1"/>
</dbReference>
<dbReference type="EMBL" id="MBTG01000017">
    <property type="protein sequence ID" value="OPH56174.1"/>
    <property type="molecule type" value="Genomic_DNA"/>
</dbReference>
<dbReference type="PANTHER" id="PTHR43775:SF51">
    <property type="entry name" value="INACTIVE PHENOLPHTHIOCEROL SYNTHESIS POLYKETIDE SYNTHASE TYPE I PKS1-RELATED"/>
    <property type="match status" value="1"/>
</dbReference>
<evidence type="ECO:0000259" key="6">
    <source>
        <dbReference type="PROSITE" id="PS52004"/>
    </source>
</evidence>
<dbReference type="GO" id="GO:0004312">
    <property type="term" value="F:fatty acid synthase activity"/>
    <property type="evidence" value="ECO:0007669"/>
    <property type="project" value="TreeGrafter"/>
</dbReference>
<keyword evidence="8" id="KW-1185">Reference proteome</keyword>
<proteinExistence type="predicted"/>
<dbReference type="PROSITE" id="PS50075">
    <property type="entry name" value="CARRIER"/>
    <property type="match status" value="1"/>
</dbReference>
<dbReference type="Pfam" id="PF00550">
    <property type="entry name" value="PP-binding"/>
    <property type="match status" value="1"/>
</dbReference>
<evidence type="ECO:0000256" key="1">
    <source>
        <dbReference type="ARBA" id="ARBA00001957"/>
    </source>
</evidence>
<dbReference type="SMART" id="SM00827">
    <property type="entry name" value="PKS_AT"/>
    <property type="match status" value="1"/>
</dbReference>
<dbReference type="CDD" id="cd19531">
    <property type="entry name" value="LCL_NRPS-like"/>
    <property type="match status" value="1"/>
</dbReference>
<dbReference type="Gene3D" id="3.40.50.720">
    <property type="entry name" value="NAD(P)-binding Rossmann-like Domain"/>
    <property type="match status" value="1"/>
</dbReference>
<keyword evidence="2" id="KW-0596">Phosphopantetheine</keyword>
<dbReference type="InterPro" id="IPR036736">
    <property type="entry name" value="ACP-like_sf"/>
</dbReference>
<reference evidence="8" key="1">
    <citation type="submission" date="2016-07" db="EMBL/GenBank/DDBJ databases">
        <authorList>
            <person name="Florea S."/>
            <person name="Webb J.S."/>
            <person name="Jaromczyk J."/>
            <person name="Schardl C.L."/>
        </authorList>
    </citation>
    <scope>NUCLEOTIDE SEQUENCE [LARGE SCALE GENOMIC DNA]</scope>
    <source>
        <strain evidence="8">CY1</strain>
    </source>
</reference>
<dbReference type="InterPro" id="IPR050091">
    <property type="entry name" value="PKS_NRPS_Biosynth_Enz"/>
</dbReference>
<dbReference type="InterPro" id="IPR018201">
    <property type="entry name" value="Ketoacyl_synth_AS"/>
</dbReference>
<dbReference type="Pfam" id="PF00109">
    <property type="entry name" value="ketoacyl-synt"/>
    <property type="match status" value="1"/>
</dbReference>
<dbReference type="InterPro" id="IPR057326">
    <property type="entry name" value="KR_dom"/>
</dbReference>
<dbReference type="Gene3D" id="3.30.70.250">
    <property type="entry name" value="Malonyl-CoA ACP transacylase, ACP-binding"/>
    <property type="match status" value="1"/>
</dbReference>
<dbReference type="InterPro" id="IPR001242">
    <property type="entry name" value="Condensation_dom"/>
</dbReference>
<evidence type="ECO:0000256" key="2">
    <source>
        <dbReference type="ARBA" id="ARBA00022450"/>
    </source>
</evidence>
<dbReference type="InterPro" id="IPR049490">
    <property type="entry name" value="C883_1060-like_KR_N"/>
</dbReference>
<dbReference type="InterPro" id="IPR014030">
    <property type="entry name" value="Ketoacyl_synth_N"/>
</dbReference>
<dbReference type="PROSITE" id="PS52004">
    <property type="entry name" value="KS3_2"/>
    <property type="match status" value="1"/>
</dbReference>
<dbReference type="SMART" id="SM00825">
    <property type="entry name" value="PKS_KS"/>
    <property type="match status" value="1"/>
</dbReference>
<evidence type="ECO:0000256" key="4">
    <source>
        <dbReference type="ARBA" id="ARBA00022679"/>
    </source>
</evidence>
<dbReference type="InterPro" id="IPR001227">
    <property type="entry name" value="Ac_transferase_dom_sf"/>
</dbReference>
<dbReference type="InterPro" id="IPR020841">
    <property type="entry name" value="PKS_Beta-ketoAc_synthase_dom"/>
</dbReference>
<gene>
    <name evidence="7" type="ORF">BC351_28815</name>
</gene>
<feature type="domain" description="Ketosynthase family 3 (KS3)" evidence="6">
    <location>
        <begin position="7"/>
        <end position="431"/>
    </location>
</feature>
<dbReference type="Pfam" id="PF21394">
    <property type="entry name" value="Beta-ketacyl_N"/>
    <property type="match status" value="1"/>
</dbReference>
<dbReference type="InterPro" id="IPR014031">
    <property type="entry name" value="Ketoacyl_synth_C"/>
</dbReference>
<dbReference type="PANTHER" id="PTHR43775">
    <property type="entry name" value="FATTY ACID SYNTHASE"/>
    <property type="match status" value="1"/>
</dbReference>
<dbReference type="Pfam" id="PF00668">
    <property type="entry name" value="Condensation"/>
    <property type="match status" value="1"/>
</dbReference>
<dbReference type="InterPro" id="IPR023213">
    <property type="entry name" value="CAT-like_dom_sf"/>
</dbReference>
<sequence>MSDERTGLEIAVIGMSGRFPKAKNIQEFWENLRGGVDALSKFTDEELLEFGVDPELLSHPDYVKKKGSLDAIEDFDASFFGYTPKEASYMDPQFRLFHEVSYEALEDAGYANVTYKGRIGLYAGNTQNLLWMGHLLTHMQSPNDQFEIVSLNDSNTFSTRVAYKLNLRGPALTVQTACSTSLVAIHLASQALIAGECKMALAGGASVVVPRKNGYLYEEGMLLSRSGACRAFDEEADGLVFGDGAGCVVLKMLDDAIRDGDHIYAVIKGTAINNDGNLKAGYTAPSPKGQMIAVRSAHHVAEVDPETITYVETHGAGSTLGDPIEFEGLKLAFNSDQKGFCALGSAKTNTGHLNQAAGVTGFIKTVLSMHHKELVPALHFKKANPKINFENSPFYVNTELKRWERTGNTPLRAGVSAFGIGGTNAHVVLEEAPPRQPSGQGRDAHLLTLSAQSEVSLQNMTAELADFLESKAEVNLADVAYTLQTGRNLFDHRRHLVVTNVQEAVEALRAETSGTRKVHTHFSREKNRPVVFLFPGQGSQYVNMGRDLYEKEAVFRNELDRCFAIFDHLGCSHLRNVLYPTGDVAVAEEEMRKMQNAQPLIFAFEYAVAKLLLNLGIQPDAMIGYSFGEYVAACLADVFTLEDALKLIVARGNLMQRVPEGAMLSIPLSESKVLPYLTTNVSLAVDNGTSCIVAGTVDAIEALESRMKEARVLCMRVKTALAGHSLLMDGILEPFEQLVRSVGLRKPQRPYISDLTGRWITDQEATDPMYWVRHMRETVRFAAGVEELAKTSNLVFLEVGPGRDLSSLIGRFVDAKKGQNIVDLIRNAQRQVSDSEQLLAKLGWLWAYGVAVDWNAFYKGAVRHRLKLPTYAFDRKRYWIDGSAAESAKALRSQIVTSIGKRKDTTNWGYIPRWKRTADPQEEENHDLVGWLILTSHTSMGQALAERFAQRGEWVVTVEPGTQFAVHDDQRIVLNPANAQDYDALLKHLNQSEKRLYKIVHAWILTEETRTLSPEVAQDAQTLGFYSLLYLAQAMDRVRTEHDYEITVITDGIHVVNGDEVVQAEKATLLGGVTVIPQENPAIRCRSVDIDHVKSTAWQQKKLLDQLVKELTAPVRDLLVAYRRGARLVQSLEPVTLHRPQDNALQLREDGVYLITGGLGAIGLLFAEYLITRWHAKVVLTGRTSFPSAQEWDAYLATHPAEEATSQKIRRLQMMLQNGGDVLVLKADVADEERMRIVVQEAEERFGTLNGVIHAAGIVGKKSFISIKETTPSHVEEQFQAKLYGILTLKNVLRGKELDFCMLMSSLTSVLGGLGHIVYSAANLFVDHYVHRHNAEGDGRWIGVNWDFWMFEEDEANQGAYFGKSATEFAMTPEEGLTVLEALLNGCEDSQVLISTADLQERLDQWIRVESSIADVAHVQQSVGHARPALSNPYVAARDELEQQIASIWESVLGFQQIGIEDDFLELGGDSVKVVSVVSAIHKKLNADIPLHEFFERSTIEKLVDFIRQNRKAERYEEIQPIAKQEVYPLSSAQRRLFILNQFDSTSTNYNTPLAIRLEGNLDRARMEAAFAKLIQRHEALRTSFEILEGQPVQRVYDDVDFEIVTTTADETEIDDIIAAFIRPFDLVVAPQLRAQLVQTGVDVHFLLIDLHHLCSDGVTIEIVKREIAELYQGLELPPLRLQYRDFAAWQTAQLQSDEVKKQEQYWLKRFAGDVPMLNLPTDFLRPPVQFYAGERLKFELDASTVLGLKEGAQRQGATLYMALLGIYNILLAKYSMQDDVIIGSPIEGRTRPDLQGIAGIFVNMLAMRNRPTADKTFAGLLGEVKKHALDAYENQEYQFEDLVARLQLERVTNRNPLFETVLVMQNMEEGKVELEGLRLTPCDIAMKTSIFDLYLQAVESGETVTLWLDFKTALFKRQTVEKMIQRFVEIAAQVAETPNRRIGDISFALDLVEAKSAVPSIEFDF</sequence>
<dbReference type="Pfam" id="PF02801">
    <property type="entry name" value="Ketoacyl-synt_C"/>
    <property type="match status" value="1"/>
</dbReference>
<dbReference type="STRING" id="1469647.BC351_28815"/>
<accession>A0A1V4HHH7</accession>
<dbReference type="OrthoDB" id="9765680at2"/>
<dbReference type="GO" id="GO:0004315">
    <property type="term" value="F:3-oxoacyl-[acyl-carrier-protein] synthase activity"/>
    <property type="evidence" value="ECO:0007669"/>
    <property type="project" value="InterPro"/>
</dbReference>
<dbReference type="Proteomes" id="UP000190626">
    <property type="component" value="Unassembled WGS sequence"/>
</dbReference>
<dbReference type="InterPro" id="IPR016035">
    <property type="entry name" value="Acyl_Trfase/lysoPLipase"/>
</dbReference>
<dbReference type="GO" id="GO:0006633">
    <property type="term" value="P:fatty acid biosynthetic process"/>
    <property type="evidence" value="ECO:0007669"/>
    <property type="project" value="InterPro"/>
</dbReference>
<dbReference type="Gene3D" id="3.30.70.3290">
    <property type="match status" value="1"/>
</dbReference>
<dbReference type="InterPro" id="IPR013968">
    <property type="entry name" value="PKS_KR"/>
</dbReference>
<dbReference type="Pfam" id="PF22621">
    <property type="entry name" value="CurL-like_PKS_C"/>
    <property type="match status" value="1"/>
</dbReference>
<keyword evidence="4" id="KW-0808">Transferase</keyword>